<name>A0A151M2F1_ALLMI</name>
<dbReference type="EMBL" id="AKHW03006780">
    <property type="protein sequence ID" value="KYO18704.1"/>
    <property type="molecule type" value="Genomic_DNA"/>
</dbReference>
<protein>
    <submittedName>
        <fullName evidence="1">Uncharacterized protein</fullName>
    </submittedName>
</protein>
<accession>A0A151M2F1</accession>
<comment type="caution">
    <text evidence="1">The sequence shown here is derived from an EMBL/GenBank/DDBJ whole genome shotgun (WGS) entry which is preliminary data.</text>
</comment>
<keyword evidence="2" id="KW-1185">Reference proteome</keyword>
<gene>
    <name evidence="1" type="ORF">Y1Q_0009150</name>
</gene>
<dbReference type="Proteomes" id="UP000050525">
    <property type="component" value="Unassembled WGS sequence"/>
</dbReference>
<dbReference type="AlphaFoldDB" id="A0A151M2F1"/>
<proteinExistence type="predicted"/>
<evidence type="ECO:0000313" key="2">
    <source>
        <dbReference type="Proteomes" id="UP000050525"/>
    </source>
</evidence>
<evidence type="ECO:0000313" key="1">
    <source>
        <dbReference type="EMBL" id="KYO18704.1"/>
    </source>
</evidence>
<sequence>MERGITTAGNSKGPSPLCFQSLETLITKPPLNWSPLPTSVFQGTPSVRLTRQVIAMQLPGEVWGSHHSLSHPVHEAPFVPAPCPRHSQQC</sequence>
<organism evidence="1 2">
    <name type="scientific">Alligator mississippiensis</name>
    <name type="common">American alligator</name>
    <dbReference type="NCBI Taxonomy" id="8496"/>
    <lineage>
        <taxon>Eukaryota</taxon>
        <taxon>Metazoa</taxon>
        <taxon>Chordata</taxon>
        <taxon>Craniata</taxon>
        <taxon>Vertebrata</taxon>
        <taxon>Euteleostomi</taxon>
        <taxon>Archelosauria</taxon>
        <taxon>Archosauria</taxon>
        <taxon>Crocodylia</taxon>
        <taxon>Alligatoridae</taxon>
        <taxon>Alligatorinae</taxon>
        <taxon>Alligator</taxon>
    </lineage>
</organism>
<reference evidence="1 2" key="1">
    <citation type="journal article" date="2012" name="Genome Biol.">
        <title>Sequencing three crocodilian genomes to illuminate the evolution of archosaurs and amniotes.</title>
        <authorList>
            <person name="St John J.A."/>
            <person name="Braun E.L."/>
            <person name="Isberg S.R."/>
            <person name="Miles L.G."/>
            <person name="Chong A.Y."/>
            <person name="Gongora J."/>
            <person name="Dalzell P."/>
            <person name="Moran C."/>
            <person name="Bed'hom B."/>
            <person name="Abzhanov A."/>
            <person name="Burgess S.C."/>
            <person name="Cooksey A.M."/>
            <person name="Castoe T.A."/>
            <person name="Crawford N.G."/>
            <person name="Densmore L.D."/>
            <person name="Drew J.C."/>
            <person name="Edwards S.V."/>
            <person name="Faircloth B.C."/>
            <person name="Fujita M.K."/>
            <person name="Greenwold M.J."/>
            <person name="Hoffmann F.G."/>
            <person name="Howard J.M."/>
            <person name="Iguchi T."/>
            <person name="Janes D.E."/>
            <person name="Khan S.Y."/>
            <person name="Kohno S."/>
            <person name="de Koning A.J."/>
            <person name="Lance S.L."/>
            <person name="McCarthy F.M."/>
            <person name="McCormack J.E."/>
            <person name="Merchant M.E."/>
            <person name="Peterson D.G."/>
            <person name="Pollock D.D."/>
            <person name="Pourmand N."/>
            <person name="Raney B.J."/>
            <person name="Roessler K.A."/>
            <person name="Sanford J.R."/>
            <person name="Sawyer R.H."/>
            <person name="Schmidt C.J."/>
            <person name="Triplett E.W."/>
            <person name="Tuberville T.D."/>
            <person name="Venegas-Anaya M."/>
            <person name="Howard J.T."/>
            <person name="Jarvis E.D."/>
            <person name="Guillette L.J.Jr."/>
            <person name="Glenn T.C."/>
            <person name="Green R.E."/>
            <person name="Ray D.A."/>
        </authorList>
    </citation>
    <scope>NUCLEOTIDE SEQUENCE [LARGE SCALE GENOMIC DNA]</scope>
    <source>
        <strain evidence="1">KSC_2009_1</strain>
    </source>
</reference>